<name>A0A4U3LJJ8_ENTFL</name>
<dbReference type="EMBL" id="SIYF01000376">
    <property type="protein sequence ID" value="TKK75791.1"/>
    <property type="molecule type" value="Genomic_DNA"/>
</dbReference>
<evidence type="ECO:0000256" key="3">
    <source>
        <dbReference type="ARBA" id="ARBA00023125"/>
    </source>
</evidence>
<dbReference type="InterPro" id="IPR052021">
    <property type="entry name" value="Type-I_RS_S_subunit"/>
</dbReference>
<evidence type="ECO:0000259" key="4">
    <source>
        <dbReference type="Pfam" id="PF01420"/>
    </source>
</evidence>
<feature type="domain" description="Type I restriction modification DNA specificity" evidence="4">
    <location>
        <begin position="109"/>
        <end position="196"/>
    </location>
</feature>
<gene>
    <name evidence="5" type="ORF">EY666_13745</name>
</gene>
<accession>A0A4U3LJJ8</accession>
<proteinExistence type="inferred from homology"/>
<dbReference type="AlphaFoldDB" id="A0A4U3LJJ8"/>
<keyword evidence="3" id="KW-0238">DNA-binding</keyword>
<sequence length="408" mass="46542">MRDEMKKVPRLRFRGFSEDWELCKLGRVVERVTRKNKELKSTLPLTISAQEGLIDQNVFFNKSVASRDVSGYYLIYNGEFAYNKSYSNGYPWGAIKRLNRYDMGVLSTLYIIFKPKNIDSNFLEKYYDTSCWYHEVSKHAAEGARNHGLLNIAASDFLRTELTVPKSVEEQRKIGNFLKQLDDTITLHQRKLEQLKELKKAYLQVMFPAKDERVPKVRFAAFEGEWAHRKLGEITESFSGGTPTAGKSEYYGGDIPFIRSGEISSDSTELFITENGLNSSSAKMVKVGDILYALYGATSGEVGISKITGAINQAILAIRPSKNDNSYLIIQWLRKQKNTIISTYLQGGQGNLSSSIVKNLIIMLPQNKEEQEKVGIFFKRLDDIITLHQNKLEQLKDLKTSYLQNMFI</sequence>
<dbReference type="Proteomes" id="UP000305511">
    <property type="component" value="Unassembled WGS sequence"/>
</dbReference>
<dbReference type="InterPro" id="IPR044946">
    <property type="entry name" value="Restrct_endonuc_typeI_TRD_sf"/>
</dbReference>
<dbReference type="Gene3D" id="3.90.220.20">
    <property type="entry name" value="DNA methylase specificity domains"/>
    <property type="match status" value="2"/>
</dbReference>
<dbReference type="PANTHER" id="PTHR30408:SF12">
    <property type="entry name" value="TYPE I RESTRICTION ENZYME MJAVIII SPECIFICITY SUBUNIT"/>
    <property type="match status" value="1"/>
</dbReference>
<dbReference type="SUPFAM" id="SSF116734">
    <property type="entry name" value="DNA methylase specificity domain"/>
    <property type="match status" value="2"/>
</dbReference>
<dbReference type="InterPro" id="IPR000055">
    <property type="entry name" value="Restrct_endonuc_typeI_TRD"/>
</dbReference>
<reference evidence="5 6" key="1">
    <citation type="submission" date="2019-02" db="EMBL/GenBank/DDBJ databases">
        <title>Bacteria dissemination in different level of health care in South Africa: the effectiveness of infections prevention and control.</title>
        <authorList>
            <person name="Shobo C."/>
            <person name="Amoako D.G."/>
            <person name="Allam M."/>
            <person name="Ismail A."/>
            <person name="Bester L.A."/>
            <person name="Essack S.Y."/>
        </authorList>
    </citation>
    <scope>NUCLEOTIDE SEQUENCE [LARGE SCALE GENOMIC DNA]</scope>
    <source>
        <strain evidence="5 6">2SIL2</strain>
    </source>
</reference>
<keyword evidence="5" id="KW-0540">Nuclease</keyword>
<dbReference type="CDD" id="cd17515">
    <property type="entry name" value="RMtype1_S_MjaORF132P_Sau1132ORF3780P-TRD1-CR1_like"/>
    <property type="match status" value="1"/>
</dbReference>
<evidence type="ECO:0000313" key="5">
    <source>
        <dbReference type="EMBL" id="TKK75791.1"/>
    </source>
</evidence>
<dbReference type="GO" id="GO:0003677">
    <property type="term" value="F:DNA binding"/>
    <property type="evidence" value="ECO:0007669"/>
    <property type="project" value="UniProtKB-KW"/>
</dbReference>
<organism evidence="5 6">
    <name type="scientific">Enterococcus faecalis</name>
    <name type="common">Streptococcus faecalis</name>
    <dbReference type="NCBI Taxonomy" id="1351"/>
    <lineage>
        <taxon>Bacteria</taxon>
        <taxon>Bacillati</taxon>
        <taxon>Bacillota</taxon>
        <taxon>Bacilli</taxon>
        <taxon>Lactobacillales</taxon>
        <taxon>Enterococcaceae</taxon>
        <taxon>Enterococcus</taxon>
    </lineage>
</organism>
<evidence type="ECO:0000256" key="1">
    <source>
        <dbReference type="ARBA" id="ARBA00010923"/>
    </source>
</evidence>
<dbReference type="Gene3D" id="1.10.287.1120">
    <property type="entry name" value="Bipartite methylase S protein"/>
    <property type="match status" value="1"/>
</dbReference>
<dbReference type="RefSeq" id="WP_113821075.1">
    <property type="nucleotide sequence ID" value="NZ_CP116561.1"/>
</dbReference>
<feature type="domain" description="Type I restriction modification DNA specificity" evidence="4">
    <location>
        <begin position="225"/>
        <end position="396"/>
    </location>
</feature>
<dbReference type="GO" id="GO:0004519">
    <property type="term" value="F:endonuclease activity"/>
    <property type="evidence" value="ECO:0007669"/>
    <property type="project" value="UniProtKB-KW"/>
</dbReference>
<dbReference type="GO" id="GO:0009307">
    <property type="term" value="P:DNA restriction-modification system"/>
    <property type="evidence" value="ECO:0007669"/>
    <property type="project" value="UniProtKB-KW"/>
</dbReference>
<keyword evidence="5" id="KW-0378">Hydrolase</keyword>
<dbReference type="PANTHER" id="PTHR30408">
    <property type="entry name" value="TYPE-1 RESTRICTION ENZYME ECOKI SPECIFICITY PROTEIN"/>
    <property type="match status" value="1"/>
</dbReference>
<evidence type="ECO:0000256" key="2">
    <source>
        <dbReference type="ARBA" id="ARBA00022747"/>
    </source>
</evidence>
<keyword evidence="5" id="KW-0255">Endonuclease</keyword>
<dbReference type="Pfam" id="PF01420">
    <property type="entry name" value="Methylase_S"/>
    <property type="match status" value="2"/>
</dbReference>
<comment type="similarity">
    <text evidence="1">Belongs to the type-I restriction system S methylase family.</text>
</comment>
<comment type="caution">
    <text evidence="5">The sequence shown here is derived from an EMBL/GenBank/DDBJ whole genome shotgun (WGS) entry which is preliminary data.</text>
</comment>
<evidence type="ECO:0000313" key="6">
    <source>
        <dbReference type="Proteomes" id="UP000305511"/>
    </source>
</evidence>
<protein>
    <submittedName>
        <fullName evidence="5">Restriction endonuclease subunit S</fullName>
    </submittedName>
</protein>
<keyword evidence="2" id="KW-0680">Restriction system</keyword>